<sequence length="28" mass="3458">MSRNWKNESKNLNRLPSLRPILTVQWLY</sequence>
<dbReference type="AlphaFoldDB" id="A0A507CK98"/>
<dbReference type="Proteomes" id="UP000319731">
    <property type="component" value="Unassembled WGS sequence"/>
</dbReference>
<gene>
    <name evidence="1" type="ORF">SmJEL517_g00384</name>
</gene>
<accession>A0A507CK98</accession>
<keyword evidence="2" id="KW-1185">Reference proteome</keyword>
<comment type="caution">
    <text evidence="1">The sequence shown here is derived from an EMBL/GenBank/DDBJ whole genome shotgun (WGS) entry which is preliminary data.</text>
</comment>
<proteinExistence type="predicted"/>
<name>A0A507CK98_9FUNG</name>
<evidence type="ECO:0000313" key="1">
    <source>
        <dbReference type="EMBL" id="TPX38243.1"/>
    </source>
</evidence>
<dbReference type="EMBL" id="QEAO01000001">
    <property type="protein sequence ID" value="TPX38243.1"/>
    <property type="molecule type" value="Genomic_DNA"/>
</dbReference>
<reference evidence="1 2" key="1">
    <citation type="journal article" date="2019" name="Sci. Rep.">
        <title>Comparative genomics of chytrid fungi reveal insights into the obligate biotrophic and pathogenic lifestyle of Synchytrium endobioticum.</title>
        <authorList>
            <person name="van de Vossenberg B.T.L.H."/>
            <person name="Warris S."/>
            <person name="Nguyen H.D.T."/>
            <person name="van Gent-Pelzer M.P.E."/>
            <person name="Joly D.L."/>
            <person name="van de Geest H.C."/>
            <person name="Bonants P.J.M."/>
            <person name="Smith D.S."/>
            <person name="Levesque C.A."/>
            <person name="van der Lee T.A.J."/>
        </authorList>
    </citation>
    <scope>NUCLEOTIDE SEQUENCE [LARGE SCALE GENOMIC DNA]</scope>
    <source>
        <strain evidence="1 2">JEL517</strain>
    </source>
</reference>
<evidence type="ECO:0000313" key="2">
    <source>
        <dbReference type="Proteomes" id="UP000319731"/>
    </source>
</evidence>
<protein>
    <submittedName>
        <fullName evidence="1">Uncharacterized protein</fullName>
    </submittedName>
</protein>
<organism evidence="1 2">
    <name type="scientific">Synchytrium microbalum</name>
    <dbReference type="NCBI Taxonomy" id="1806994"/>
    <lineage>
        <taxon>Eukaryota</taxon>
        <taxon>Fungi</taxon>
        <taxon>Fungi incertae sedis</taxon>
        <taxon>Chytridiomycota</taxon>
        <taxon>Chytridiomycota incertae sedis</taxon>
        <taxon>Chytridiomycetes</taxon>
        <taxon>Synchytriales</taxon>
        <taxon>Synchytriaceae</taxon>
        <taxon>Synchytrium</taxon>
    </lineage>
</organism>